<dbReference type="InterPro" id="IPR050324">
    <property type="entry name" value="CDP-alcohol_PTase-I"/>
</dbReference>
<protein>
    <recommendedName>
        <fullName evidence="14">CDP-diacylglycerol-glycerol-3-phosphate 3-phosphatidyltransferase</fullName>
    </recommendedName>
</protein>
<dbReference type="AlphaFoldDB" id="A0A067CS69"/>
<evidence type="ECO:0000256" key="10">
    <source>
        <dbReference type="RuleBase" id="RU003750"/>
    </source>
</evidence>
<dbReference type="PANTHER" id="PTHR14269:SF60">
    <property type="entry name" value="CARDIOLIPIN SYNTHASE (CMP-FORMING)"/>
    <property type="match status" value="1"/>
</dbReference>
<dbReference type="InterPro" id="IPR048254">
    <property type="entry name" value="CDP_ALCOHOL_P_TRANSF_CS"/>
</dbReference>
<dbReference type="EMBL" id="KK583193">
    <property type="protein sequence ID" value="KDO33348.1"/>
    <property type="molecule type" value="Genomic_DNA"/>
</dbReference>
<comment type="subcellular location">
    <subcellularLocation>
        <location evidence="1">Membrane</location>
        <topology evidence="1">Multi-pass membrane protein</topology>
    </subcellularLocation>
</comment>
<dbReference type="GO" id="GO:0043337">
    <property type="term" value="F:cardiolipin synthase (CMP-forming)"/>
    <property type="evidence" value="ECO:0007669"/>
    <property type="project" value="TreeGrafter"/>
</dbReference>
<dbReference type="GO" id="GO:0016020">
    <property type="term" value="C:membrane"/>
    <property type="evidence" value="ECO:0007669"/>
    <property type="project" value="UniProtKB-SubCell"/>
</dbReference>
<name>A0A067CS69_SAPPC</name>
<dbReference type="STRING" id="695850.A0A067CS69"/>
<evidence type="ECO:0000313" key="13">
    <source>
        <dbReference type="Proteomes" id="UP000030745"/>
    </source>
</evidence>
<dbReference type="Gene3D" id="1.20.120.1760">
    <property type="match status" value="1"/>
</dbReference>
<proteinExistence type="inferred from homology"/>
<dbReference type="PROSITE" id="PS00379">
    <property type="entry name" value="CDP_ALCOHOL_P_TRANSF"/>
    <property type="match status" value="1"/>
</dbReference>
<feature type="transmembrane region" description="Helical" evidence="11">
    <location>
        <begin position="221"/>
        <end position="242"/>
    </location>
</feature>
<keyword evidence="9" id="KW-1208">Phospholipid metabolism</keyword>
<evidence type="ECO:0000256" key="1">
    <source>
        <dbReference type="ARBA" id="ARBA00004141"/>
    </source>
</evidence>
<dbReference type="InterPro" id="IPR043130">
    <property type="entry name" value="CDP-OH_PTrfase_TM_dom"/>
</dbReference>
<evidence type="ECO:0000256" key="3">
    <source>
        <dbReference type="ARBA" id="ARBA00022679"/>
    </source>
</evidence>
<keyword evidence="2" id="KW-0444">Lipid biosynthesis</keyword>
<dbReference type="OrthoDB" id="10020554at2759"/>
<sequence length="257" mass="27685">MEAHSIPTMATMLSRRLSLAKARQLLTPRLSKQVTATSGPALARFLHAAPPSKEKANDPHQVVTLPNAITFTRILSTPYLGYLIVSGSYPAAIGVLGAAGFSDWLDGYLARKLNQKTIVGTFLDPLADKVMVGTLCVSMGYAGLLPLPLIVVIFGRDLLLIGGTLYHRYHTKTNSSAFFQTDDLTSFEVNPSNLSKANTALQFATLGGALLNAAFHMPGDLAMNVMFGSVALSTFASGSMYLRDYLNKSGMFQHLKK</sequence>
<accession>A0A067CS69</accession>
<evidence type="ECO:0000256" key="11">
    <source>
        <dbReference type="SAM" id="Phobius"/>
    </source>
</evidence>
<dbReference type="PANTHER" id="PTHR14269">
    <property type="entry name" value="CDP-DIACYLGLYCEROL--GLYCEROL-3-PHOSPHATE 3-PHOSPHATIDYLTRANSFERASE-RELATED"/>
    <property type="match status" value="1"/>
</dbReference>
<keyword evidence="5 11" id="KW-1133">Transmembrane helix</keyword>
<keyword evidence="6" id="KW-0443">Lipid metabolism</keyword>
<keyword evidence="4 11" id="KW-0812">Transmembrane</keyword>
<dbReference type="KEGG" id="spar:SPRG_02155"/>
<keyword evidence="3 10" id="KW-0808">Transferase</keyword>
<dbReference type="OMA" id="KRFNMAS"/>
<evidence type="ECO:0000256" key="9">
    <source>
        <dbReference type="ARBA" id="ARBA00023264"/>
    </source>
</evidence>
<dbReference type="Proteomes" id="UP000030745">
    <property type="component" value="Unassembled WGS sequence"/>
</dbReference>
<comment type="similarity">
    <text evidence="10">Belongs to the CDP-alcohol phosphatidyltransferase class-I family.</text>
</comment>
<keyword evidence="7 11" id="KW-0472">Membrane</keyword>
<evidence type="ECO:0000256" key="7">
    <source>
        <dbReference type="ARBA" id="ARBA00023136"/>
    </source>
</evidence>
<dbReference type="Pfam" id="PF01066">
    <property type="entry name" value="CDP-OH_P_transf"/>
    <property type="match status" value="1"/>
</dbReference>
<dbReference type="GO" id="GO:0032049">
    <property type="term" value="P:cardiolipin biosynthetic process"/>
    <property type="evidence" value="ECO:0007669"/>
    <property type="project" value="TreeGrafter"/>
</dbReference>
<feature type="transmembrane region" description="Helical" evidence="11">
    <location>
        <begin position="130"/>
        <end position="154"/>
    </location>
</feature>
<dbReference type="GO" id="GO:0005739">
    <property type="term" value="C:mitochondrion"/>
    <property type="evidence" value="ECO:0007669"/>
    <property type="project" value="TreeGrafter"/>
</dbReference>
<dbReference type="VEuPathDB" id="FungiDB:SPRG_02155"/>
<gene>
    <name evidence="12" type="ORF">SPRG_02155</name>
</gene>
<dbReference type="InterPro" id="IPR000462">
    <property type="entry name" value="CDP-OH_P_trans"/>
</dbReference>
<reference evidence="12 13" key="1">
    <citation type="journal article" date="2013" name="PLoS Genet.">
        <title>Distinctive expansion of potential virulence genes in the genome of the oomycete fish pathogen Saprolegnia parasitica.</title>
        <authorList>
            <person name="Jiang R.H."/>
            <person name="de Bruijn I."/>
            <person name="Haas B.J."/>
            <person name="Belmonte R."/>
            <person name="Lobach L."/>
            <person name="Christie J."/>
            <person name="van den Ackerveken G."/>
            <person name="Bottin A."/>
            <person name="Bulone V."/>
            <person name="Diaz-Moreno S.M."/>
            <person name="Dumas B."/>
            <person name="Fan L."/>
            <person name="Gaulin E."/>
            <person name="Govers F."/>
            <person name="Grenville-Briggs L.J."/>
            <person name="Horner N.R."/>
            <person name="Levin J.Z."/>
            <person name="Mammella M."/>
            <person name="Meijer H.J."/>
            <person name="Morris P."/>
            <person name="Nusbaum C."/>
            <person name="Oome S."/>
            <person name="Phillips A.J."/>
            <person name="van Rooyen D."/>
            <person name="Rzeszutek E."/>
            <person name="Saraiva M."/>
            <person name="Secombes C.J."/>
            <person name="Seidl M.F."/>
            <person name="Snel B."/>
            <person name="Stassen J.H."/>
            <person name="Sykes S."/>
            <person name="Tripathy S."/>
            <person name="van den Berg H."/>
            <person name="Vega-Arreguin J.C."/>
            <person name="Wawra S."/>
            <person name="Young S.K."/>
            <person name="Zeng Q."/>
            <person name="Dieguez-Uribeondo J."/>
            <person name="Russ C."/>
            <person name="Tyler B.M."/>
            <person name="van West P."/>
        </authorList>
    </citation>
    <scope>NUCLEOTIDE SEQUENCE [LARGE SCALE GENOMIC DNA]</scope>
    <source>
        <strain evidence="12 13">CBS 223.65</strain>
    </source>
</reference>
<evidence type="ECO:0008006" key="14">
    <source>
        <dbReference type="Google" id="ProtNLM"/>
    </source>
</evidence>
<evidence type="ECO:0000256" key="2">
    <source>
        <dbReference type="ARBA" id="ARBA00022516"/>
    </source>
</evidence>
<organism evidence="12 13">
    <name type="scientific">Saprolegnia parasitica (strain CBS 223.65)</name>
    <dbReference type="NCBI Taxonomy" id="695850"/>
    <lineage>
        <taxon>Eukaryota</taxon>
        <taxon>Sar</taxon>
        <taxon>Stramenopiles</taxon>
        <taxon>Oomycota</taxon>
        <taxon>Saprolegniomycetes</taxon>
        <taxon>Saprolegniales</taxon>
        <taxon>Saprolegniaceae</taxon>
        <taxon>Saprolegnia</taxon>
    </lineage>
</organism>
<evidence type="ECO:0000313" key="12">
    <source>
        <dbReference type="EMBL" id="KDO33348.1"/>
    </source>
</evidence>
<evidence type="ECO:0000256" key="4">
    <source>
        <dbReference type="ARBA" id="ARBA00022692"/>
    </source>
</evidence>
<dbReference type="RefSeq" id="XP_012196096.1">
    <property type="nucleotide sequence ID" value="XM_012340706.1"/>
</dbReference>
<feature type="transmembrane region" description="Helical" evidence="11">
    <location>
        <begin position="79"/>
        <end position="101"/>
    </location>
</feature>
<evidence type="ECO:0000256" key="8">
    <source>
        <dbReference type="ARBA" id="ARBA00023209"/>
    </source>
</evidence>
<evidence type="ECO:0000256" key="5">
    <source>
        <dbReference type="ARBA" id="ARBA00022989"/>
    </source>
</evidence>
<keyword evidence="8" id="KW-0594">Phospholipid biosynthesis</keyword>
<evidence type="ECO:0000256" key="6">
    <source>
        <dbReference type="ARBA" id="ARBA00023098"/>
    </source>
</evidence>
<dbReference type="GeneID" id="24124718"/>
<keyword evidence="13" id="KW-1185">Reference proteome</keyword>